<feature type="region of interest" description="Disordered" evidence="6">
    <location>
        <begin position="1"/>
        <end position="31"/>
    </location>
</feature>
<dbReference type="Gene3D" id="3.30.160.60">
    <property type="entry name" value="Classic Zinc Finger"/>
    <property type="match status" value="1"/>
</dbReference>
<dbReference type="InParanoid" id="G7DTQ4"/>
<comment type="caution">
    <text evidence="8">The sequence shown here is derived from an EMBL/GenBank/DDBJ whole genome shotgun (WGS) entry which is preliminary data.</text>
</comment>
<feature type="compositionally biased region" description="Low complexity" evidence="6">
    <location>
        <begin position="9"/>
        <end position="23"/>
    </location>
</feature>
<evidence type="ECO:0000256" key="2">
    <source>
        <dbReference type="ARBA" id="ARBA00022737"/>
    </source>
</evidence>
<dbReference type="FunCoup" id="G7DTQ4">
    <property type="interactions" value="177"/>
</dbReference>
<keyword evidence="4" id="KW-0862">Zinc</keyword>
<feature type="compositionally biased region" description="Polar residues" evidence="6">
    <location>
        <begin position="467"/>
        <end position="482"/>
    </location>
</feature>
<feature type="compositionally biased region" description="Polar residues" evidence="6">
    <location>
        <begin position="138"/>
        <end position="157"/>
    </location>
</feature>
<feature type="domain" description="C2H2-type" evidence="7">
    <location>
        <begin position="356"/>
        <end position="386"/>
    </location>
</feature>
<keyword evidence="1" id="KW-0479">Metal-binding</keyword>
<dbReference type="InterPro" id="IPR036236">
    <property type="entry name" value="Znf_C2H2_sf"/>
</dbReference>
<dbReference type="SMART" id="SM00355">
    <property type="entry name" value="ZnF_C2H2"/>
    <property type="match status" value="3"/>
</dbReference>
<dbReference type="PROSITE" id="PS50157">
    <property type="entry name" value="ZINC_FINGER_C2H2_2"/>
    <property type="match status" value="1"/>
</dbReference>
<evidence type="ECO:0000313" key="8">
    <source>
        <dbReference type="EMBL" id="GAA93964.1"/>
    </source>
</evidence>
<accession>G7DTQ4</accession>
<keyword evidence="2" id="KW-0677">Repeat</keyword>
<keyword evidence="3 5" id="KW-0863">Zinc-finger</keyword>
<dbReference type="SUPFAM" id="SSF57667">
    <property type="entry name" value="beta-beta-alpha zinc fingers"/>
    <property type="match status" value="1"/>
</dbReference>
<organism evidence="8 9">
    <name type="scientific">Mixia osmundae (strain CBS 9802 / IAM 14324 / JCM 22182 / KY 12970)</name>
    <dbReference type="NCBI Taxonomy" id="764103"/>
    <lineage>
        <taxon>Eukaryota</taxon>
        <taxon>Fungi</taxon>
        <taxon>Dikarya</taxon>
        <taxon>Basidiomycota</taxon>
        <taxon>Pucciniomycotina</taxon>
        <taxon>Mixiomycetes</taxon>
        <taxon>Mixiales</taxon>
        <taxon>Mixiaceae</taxon>
        <taxon>Mixia</taxon>
    </lineage>
</organism>
<dbReference type="Proteomes" id="UP000009131">
    <property type="component" value="Unassembled WGS sequence"/>
</dbReference>
<feature type="region of interest" description="Disordered" evidence="6">
    <location>
        <begin position="248"/>
        <end position="299"/>
    </location>
</feature>
<dbReference type="STRING" id="764103.G7DTQ4"/>
<keyword evidence="9" id="KW-1185">Reference proteome</keyword>
<feature type="compositionally biased region" description="Low complexity" evidence="6">
    <location>
        <begin position="263"/>
        <end position="278"/>
    </location>
</feature>
<feature type="region of interest" description="Disordered" evidence="6">
    <location>
        <begin position="137"/>
        <end position="175"/>
    </location>
</feature>
<dbReference type="OrthoDB" id="1662883at2759"/>
<dbReference type="AlphaFoldDB" id="G7DTQ4"/>
<dbReference type="InterPro" id="IPR051580">
    <property type="entry name" value="ZnF-Chromatin_assoc"/>
</dbReference>
<reference evidence="8 9" key="1">
    <citation type="journal article" date="2011" name="J. Gen. Appl. Microbiol.">
        <title>Draft genome sequencing of the enigmatic basidiomycete Mixia osmundae.</title>
        <authorList>
            <person name="Nishida H."/>
            <person name="Nagatsuka Y."/>
            <person name="Sugiyama J."/>
        </authorList>
    </citation>
    <scope>NUCLEOTIDE SEQUENCE [LARGE SCALE GENOMIC DNA]</scope>
    <source>
        <strain evidence="9">CBS 9802 / IAM 14324 / JCM 22182 / KY 12970</strain>
    </source>
</reference>
<evidence type="ECO:0000256" key="1">
    <source>
        <dbReference type="ARBA" id="ARBA00022723"/>
    </source>
</evidence>
<name>G7DTQ4_MIXOS</name>
<protein>
    <recommendedName>
        <fullName evidence="7">C2H2-type domain-containing protein</fullName>
    </recommendedName>
</protein>
<dbReference type="InterPro" id="IPR013087">
    <property type="entry name" value="Znf_C2H2_type"/>
</dbReference>
<dbReference type="PANTHER" id="PTHR23057">
    <property type="entry name" value="JUXTAPOSED WITH ANOTHER ZINC FINGER PROTEIN 1"/>
    <property type="match status" value="1"/>
</dbReference>
<dbReference type="HOGENOM" id="CLU_010535_1_0_1"/>
<evidence type="ECO:0000256" key="4">
    <source>
        <dbReference type="ARBA" id="ARBA00022833"/>
    </source>
</evidence>
<sequence length="497" mass="53189">MPAPVNIHSSGSSDGQSSTSAQTVHSRPSWGYRNGSISGSFRNPDGMAFEATPTSFSHLMLSNSSQMQITGMSPGFGPFSYRAGDLISTSLGKTPGSFGAAGGQLEERFCRGYRCCGLKLDDLHGLLEHFEEQHVLPSANSPSLTESNSPSDTNDSRPVSPAPIMTRSQSEIHTNSKRRAWEDLASMQSHGGAGFEMDLDPSMGNLDAESAFDAQRTAGGPVVVDLTKPFGQPKTALNFEGLQNLARSMSAKRATQTSGFNRSGASSPTSSVPGTPGTDMSDDFEMSVPPSPQAGVQPNMLFPQSLSQFGEITLDDDSPAATLNPLRLSQGRSQQPMSGQNAGNDRMWTAPSSKPFKCPVDGCDKAYKQQNGLKYHRLHGHCNQNNLGKLPENRDGEHVSESMLSEMEEKPFGCYIGVNCGKRYKNMNGLRYHYQHSGPHGQIGLQMLSEGSHPAPTYPAGHRRVASVTSSRNTSRAASPSLSNVTAFPTLPIALGN</sequence>
<dbReference type="RefSeq" id="XP_014570249.1">
    <property type="nucleotide sequence ID" value="XM_014714763.1"/>
</dbReference>
<dbReference type="EMBL" id="BABT02000026">
    <property type="protein sequence ID" value="GAA93964.1"/>
    <property type="molecule type" value="Genomic_DNA"/>
</dbReference>
<reference evidence="8 9" key="2">
    <citation type="journal article" date="2012" name="Open Biol.">
        <title>Characteristics of nucleosomes and linker DNA regions on the genome of the basidiomycete Mixia osmundae revealed by mono- and dinucleosome mapping.</title>
        <authorList>
            <person name="Nishida H."/>
            <person name="Kondo S."/>
            <person name="Matsumoto T."/>
            <person name="Suzuki Y."/>
            <person name="Yoshikawa H."/>
            <person name="Taylor T.D."/>
            <person name="Sugiyama J."/>
        </authorList>
    </citation>
    <scope>NUCLEOTIDE SEQUENCE [LARGE SCALE GENOMIC DNA]</scope>
    <source>
        <strain evidence="9">CBS 9802 / IAM 14324 / JCM 22182 / KY 12970</strain>
    </source>
</reference>
<feature type="region of interest" description="Disordered" evidence="6">
    <location>
        <begin position="454"/>
        <end position="482"/>
    </location>
</feature>
<proteinExistence type="predicted"/>
<gene>
    <name evidence="8" type="primary">Mo00610</name>
    <name evidence="8" type="ORF">E5Q_00610</name>
</gene>
<dbReference type="PANTHER" id="PTHR23057:SF0">
    <property type="entry name" value="JUXTAPOSED WITH ANOTHER ZINC FINGER PROTEIN 1"/>
    <property type="match status" value="1"/>
</dbReference>
<evidence type="ECO:0000256" key="3">
    <source>
        <dbReference type="ARBA" id="ARBA00022771"/>
    </source>
</evidence>
<evidence type="ECO:0000256" key="6">
    <source>
        <dbReference type="SAM" id="MobiDB-lite"/>
    </source>
</evidence>
<dbReference type="eggNOG" id="KOG4124">
    <property type="taxonomic scope" value="Eukaryota"/>
</dbReference>
<feature type="region of interest" description="Disordered" evidence="6">
    <location>
        <begin position="315"/>
        <end position="346"/>
    </location>
</feature>
<dbReference type="GO" id="GO:0005634">
    <property type="term" value="C:nucleus"/>
    <property type="evidence" value="ECO:0007669"/>
    <property type="project" value="TreeGrafter"/>
</dbReference>
<evidence type="ECO:0000313" key="9">
    <source>
        <dbReference type="Proteomes" id="UP000009131"/>
    </source>
</evidence>
<dbReference type="GO" id="GO:0008270">
    <property type="term" value="F:zinc ion binding"/>
    <property type="evidence" value="ECO:0007669"/>
    <property type="project" value="UniProtKB-KW"/>
</dbReference>
<evidence type="ECO:0000256" key="5">
    <source>
        <dbReference type="PROSITE-ProRule" id="PRU00042"/>
    </source>
</evidence>
<feature type="compositionally biased region" description="Polar residues" evidence="6">
    <location>
        <begin position="330"/>
        <end position="343"/>
    </location>
</feature>
<dbReference type="PROSITE" id="PS00028">
    <property type="entry name" value="ZINC_FINGER_C2H2_1"/>
    <property type="match status" value="1"/>
</dbReference>
<dbReference type="OMA" id="NCDKAYK"/>
<evidence type="ECO:0000259" key="7">
    <source>
        <dbReference type="PROSITE" id="PS50157"/>
    </source>
</evidence>